<dbReference type="EMBL" id="JBHMAJ010000011">
    <property type="protein sequence ID" value="MFB9825923.1"/>
    <property type="molecule type" value="Genomic_DNA"/>
</dbReference>
<dbReference type="SUPFAM" id="SSF51604">
    <property type="entry name" value="Enolase C-terminal domain-like"/>
    <property type="match status" value="1"/>
</dbReference>
<sequence>MEIRHVDAVPLRRELDERFANAQKWIDSREYCLVRIETADGAVGWGECWGPIAGTRELIDDRIAAVLRGRDAERVESVHGDLVHDLRSAYHSTIPAGAVSGVDLALWDLRGKAAGASAATLRGGRRRGAVPAYATGHFWPPADEFETVRESVVSEAKSHVDAGFGALKMKIGMQRHFGWGPEYDIELVRAVREAVGDDIALMADANHAYDLPAARRVADGLADLDIEFFEEPLPPDRIDAYARLAEDSDVPIAGGECWAFAPEFRRVANAGAVDVLQPDVTSAGGLTSSRRAAEIAHAAGLATYPHVFGSAVALAASLQLLATLPGSPRLEFDRTPNPIREELAVDPIRNEGTAVPVPDGPGLGIEVDPETLAEFRVD</sequence>
<dbReference type="PANTHER" id="PTHR48080">
    <property type="entry name" value="D-GALACTONATE DEHYDRATASE-RELATED"/>
    <property type="match status" value="1"/>
</dbReference>
<evidence type="ECO:0000313" key="3">
    <source>
        <dbReference type="EMBL" id="MFB9825923.1"/>
    </source>
</evidence>
<comment type="caution">
    <text evidence="3">The sequence shown here is derived from an EMBL/GenBank/DDBJ whole genome shotgun (WGS) entry which is preliminary data.</text>
</comment>
<dbReference type="SUPFAM" id="SSF54826">
    <property type="entry name" value="Enolase N-terminal domain-like"/>
    <property type="match status" value="1"/>
</dbReference>
<dbReference type="Gene3D" id="3.20.20.120">
    <property type="entry name" value="Enolase-like C-terminal domain"/>
    <property type="match status" value="1"/>
</dbReference>
<evidence type="ECO:0000259" key="2">
    <source>
        <dbReference type="SMART" id="SM00922"/>
    </source>
</evidence>
<dbReference type="SFLD" id="SFLDG00179">
    <property type="entry name" value="mandelate_racemase"/>
    <property type="match status" value="1"/>
</dbReference>
<dbReference type="InterPro" id="IPR034593">
    <property type="entry name" value="DgoD-like"/>
</dbReference>
<dbReference type="SMART" id="SM00922">
    <property type="entry name" value="MR_MLE"/>
    <property type="match status" value="1"/>
</dbReference>
<keyword evidence="1" id="KW-0456">Lyase</keyword>
<dbReference type="SFLD" id="SFLDS00001">
    <property type="entry name" value="Enolase"/>
    <property type="match status" value="1"/>
</dbReference>
<dbReference type="InterPro" id="IPR036849">
    <property type="entry name" value="Enolase-like_C_sf"/>
</dbReference>
<gene>
    <name evidence="3" type="ORF">ACFFOL_17285</name>
</gene>
<accession>A0ABD5MPZ7</accession>
<dbReference type="Pfam" id="PF02746">
    <property type="entry name" value="MR_MLE_N"/>
    <property type="match status" value="1"/>
</dbReference>
<dbReference type="GeneID" id="67212642"/>
<dbReference type="InterPro" id="IPR013342">
    <property type="entry name" value="Mandelate_racemase_C"/>
</dbReference>
<dbReference type="Pfam" id="PF13378">
    <property type="entry name" value="MR_MLE_C"/>
    <property type="match status" value="1"/>
</dbReference>
<dbReference type="Proteomes" id="UP001589595">
    <property type="component" value="Unassembled WGS sequence"/>
</dbReference>
<dbReference type="InterPro" id="IPR029065">
    <property type="entry name" value="Enolase_C-like"/>
</dbReference>
<dbReference type="AlphaFoldDB" id="A0ABD5MPZ7"/>
<dbReference type="PANTHER" id="PTHR48080:SF2">
    <property type="entry name" value="D-GALACTONATE DEHYDRATASE"/>
    <property type="match status" value="1"/>
</dbReference>
<protein>
    <submittedName>
        <fullName evidence="3">Mandelate racemase/muconate lactonizing enzyme family protein</fullName>
    </submittedName>
</protein>
<dbReference type="InterPro" id="IPR013341">
    <property type="entry name" value="Mandelate_racemase_N_dom"/>
</dbReference>
<evidence type="ECO:0000256" key="1">
    <source>
        <dbReference type="ARBA" id="ARBA00023239"/>
    </source>
</evidence>
<dbReference type="Gene3D" id="3.30.390.10">
    <property type="entry name" value="Enolase-like, N-terminal domain"/>
    <property type="match status" value="1"/>
</dbReference>
<dbReference type="GO" id="GO:0016829">
    <property type="term" value="F:lyase activity"/>
    <property type="evidence" value="ECO:0007669"/>
    <property type="project" value="UniProtKB-KW"/>
</dbReference>
<proteinExistence type="predicted"/>
<dbReference type="InterPro" id="IPR029017">
    <property type="entry name" value="Enolase-like_N"/>
</dbReference>
<dbReference type="CDD" id="cd03316">
    <property type="entry name" value="MR_like"/>
    <property type="match status" value="1"/>
</dbReference>
<reference evidence="3" key="1">
    <citation type="submission" date="2024-09" db="EMBL/GenBank/DDBJ databases">
        <authorList>
            <person name="Sun Q."/>
        </authorList>
    </citation>
    <scope>NUCLEOTIDE SEQUENCE [LARGE SCALE GENOMIC DNA]</scope>
    <source>
        <strain evidence="3">JCM 31273</strain>
    </source>
</reference>
<feature type="domain" description="Mandelate racemase/muconate lactonizing enzyme C-terminal" evidence="2">
    <location>
        <begin position="149"/>
        <end position="251"/>
    </location>
</feature>
<dbReference type="RefSeq" id="WP_222923924.1">
    <property type="nucleotide sequence ID" value="NZ_CP082288.1"/>
</dbReference>
<organism evidence="3 4">
    <name type="scientific">Halobaculum roseum</name>
    <dbReference type="NCBI Taxonomy" id="2175149"/>
    <lineage>
        <taxon>Archaea</taxon>
        <taxon>Methanobacteriati</taxon>
        <taxon>Methanobacteriota</taxon>
        <taxon>Stenosarchaea group</taxon>
        <taxon>Halobacteria</taxon>
        <taxon>Halobacteriales</taxon>
        <taxon>Haloferacaceae</taxon>
        <taxon>Halobaculum</taxon>
    </lineage>
</organism>
<keyword evidence="4" id="KW-1185">Reference proteome</keyword>
<evidence type="ECO:0000313" key="4">
    <source>
        <dbReference type="Proteomes" id="UP001589595"/>
    </source>
</evidence>
<name>A0ABD5MPZ7_9EURY</name>